<name>A0A8X6TKW9_NEPPI</name>
<gene>
    <name evidence="2" type="ORF">NPIL_680511</name>
</gene>
<evidence type="ECO:0000256" key="1">
    <source>
        <dbReference type="SAM" id="MobiDB-lite"/>
    </source>
</evidence>
<dbReference type="AlphaFoldDB" id="A0A8X6TKW9"/>
<evidence type="ECO:0000313" key="3">
    <source>
        <dbReference type="Proteomes" id="UP000887013"/>
    </source>
</evidence>
<evidence type="ECO:0000313" key="2">
    <source>
        <dbReference type="EMBL" id="GFT21089.1"/>
    </source>
</evidence>
<dbReference type="EMBL" id="BMAW01105812">
    <property type="protein sequence ID" value="GFT21089.1"/>
    <property type="molecule type" value="Genomic_DNA"/>
</dbReference>
<feature type="compositionally biased region" description="Polar residues" evidence="1">
    <location>
        <begin position="1"/>
        <end position="18"/>
    </location>
</feature>
<sequence length="70" mass="7252">MNSAGMESGNSRGQNKATGKSGLAALRAMKKGDRAVAAAAYPSPQPKREKEDEEEKGSLEGEGKANESVS</sequence>
<accession>A0A8X6TKW9</accession>
<feature type="region of interest" description="Disordered" evidence="1">
    <location>
        <begin position="1"/>
        <end position="70"/>
    </location>
</feature>
<keyword evidence="3" id="KW-1185">Reference proteome</keyword>
<comment type="caution">
    <text evidence="2">The sequence shown here is derived from an EMBL/GenBank/DDBJ whole genome shotgun (WGS) entry which is preliminary data.</text>
</comment>
<organism evidence="2 3">
    <name type="scientific">Nephila pilipes</name>
    <name type="common">Giant wood spider</name>
    <name type="synonym">Nephila maculata</name>
    <dbReference type="NCBI Taxonomy" id="299642"/>
    <lineage>
        <taxon>Eukaryota</taxon>
        <taxon>Metazoa</taxon>
        <taxon>Ecdysozoa</taxon>
        <taxon>Arthropoda</taxon>
        <taxon>Chelicerata</taxon>
        <taxon>Arachnida</taxon>
        <taxon>Araneae</taxon>
        <taxon>Araneomorphae</taxon>
        <taxon>Entelegynae</taxon>
        <taxon>Araneoidea</taxon>
        <taxon>Nephilidae</taxon>
        <taxon>Nephila</taxon>
    </lineage>
</organism>
<reference evidence="2" key="1">
    <citation type="submission" date="2020-08" db="EMBL/GenBank/DDBJ databases">
        <title>Multicomponent nature underlies the extraordinary mechanical properties of spider dragline silk.</title>
        <authorList>
            <person name="Kono N."/>
            <person name="Nakamura H."/>
            <person name="Mori M."/>
            <person name="Yoshida Y."/>
            <person name="Ohtoshi R."/>
            <person name="Malay A.D."/>
            <person name="Moran D.A.P."/>
            <person name="Tomita M."/>
            <person name="Numata K."/>
            <person name="Arakawa K."/>
        </authorList>
    </citation>
    <scope>NUCLEOTIDE SEQUENCE</scope>
</reference>
<dbReference type="Proteomes" id="UP000887013">
    <property type="component" value="Unassembled WGS sequence"/>
</dbReference>
<proteinExistence type="predicted"/>
<feature type="compositionally biased region" description="Basic and acidic residues" evidence="1">
    <location>
        <begin position="46"/>
        <end position="70"/>
    </location>
</feature>
<protein>
    <submittedName>
        <fullName evidence="2">Uncharacterized protein</fullName>
    </submittedName>
</protein>